<dbReference type="GO" id="GO:0003755">
    <property type="term" value="F:peptidyl-prolyl cis-trans isomerase activity"/>
    <property type="evidence" value="ECO:0007669"/>
    <property type="project" value="UniProtKB-KW"/>
</dbReference>
<accession>A0A9N9BI11</accession>
<dbReference type="OrthoDB" id="16120at2759"/>
<keyword evidence="2" id="KW-0413">Isomerase</keyword>
<dbReference type="CDD" id="cd04087">
    <property type="entry name" value="PTPA"/>
    <property type="match status" value="1"/>
</dbReference>
<keyword evidence="2" id="KW-0963">Cytoplasm</keyword>
<dbReference type="GO" id="GO:0007052">
    <property type="term" value="P:mitotic spindle organization"/>
    <property type="evidence" value="ECO:0007669"/>
    <property type="project" value="TreeGrafter"/>
</dbReference>
<dbReference type="Gene3D" id="1.10.600.10">
    <property type="entry name" value="Farnesyl Diphosphate Synthase"/>
    <property type="match status" value="1"/>
</dbReference>
<comment type="function">
    <text evidence="2">PPIases accelerate the folding of proteins. It catalyzes the cis-trans isomerization of proline imidic peptide bonds in oligopeptides.</text>
</comment>
<dbReference type="PANTHER" id="PTHR10012:SF5">
    <property type="entry name" value="SERINE_THREONINE-PROTEIN PHOSPHATASE 2A ACTIVATOR 2"/>
    <property type="match status" value="1"/>
</dbReference>
<dbReference type="PANTHER" id="PTHR10012">
    <property type="entry name" value="SERINE/THREONINE-PROTEIN PHOSPHATASE 2A REGULATORY SUBUNIT B"/>
    <property type="match status" value="1"/>
</dbReference>
<gene>
    <name evidence="3" type="ORF">ALEPTO_LOCUS6608</name>
</gene>
<dbReference type="Proteomes" id="UP000789508">
    <property type="component" value="Unassembled WGS sequence"/>
</dbReference>
<dbReference type="InterPro" id="IPR002060">
    <property type="entry name" value="Squ/phyt_synthse"/>
</dbReference>
<dbReference type="SUPFAM" id="SSF48576">
    <property type="entry name" value="Terpenoid synthases"/>
    <property type="match status" value="1"/>
</dbReference>
<keyword evidence="2" id="KW-0697">Rotamase</keyword>
<dbReference type="InterPro" id="IPR037218">
    <property type="entry name" value="PTPA_sf"/>
</dbReference>
<dbReference type="InterPro" id="IPR004327">
    <property type="entry name" value="Phstyr_phstse_ac"/>
</dbReference>
<proteinExistence type="inferred from homology"/>
<evidence type="ECO:0000256" key="2">
    <source>
        <dbReference type="RuleBase" id="RU361210"/>
    </source>
</evidence>
<dbReference type="PROSITE" id="PS01045">
    <property type="entry name" value="SQUALEN_PHYTOEN_SYN_2"/>
    <property type="match status" value="1"/>
</dbReference>
<dbReference type="InterPro" id="IPR008949">
    <property type="entry name" value="Isoprenoid_synthase_dom_sf"/>
</dbReference>
<dbReference type="Pfam" id="PF03095">
    <property type="entry name" value="PTPA"/>
    <property type="match status" value="1"/>
</dbReference>
<name>A0A9N9BI11_9GLOM</name>
<evidence type="ECO:0000313" key="3">
    <source>
        <dbReference type="EMBL" id="CAG8566521.1"/>
    </source>
</evidence>
<dbReference type="GO" id="GO:0016765">
    <property type="term" value="F:transferase activity, transferring alkyl or aryl (other than methyl) groups"/>
    <property type="evidence" value="ECO:0007669"/>
    <property type="project" value="InterPro"/>
</dbReference>
<dbReference type="AlphaFoldDB" id="A0A9N9BI11"/>
<dbReference type="InterPro" id="IPR019845">
    <property type="entry name" value="Squalene/phytoene_synthase_CS"/>
</dbReference>
<reference evidence="3" key="1">
    <citation type="submission" date="2021-06" db="EMBL/GenBank/DDBJ databases">
        <authorList>
            <person name="Kallberg Y."/>
            <person name="Tangrot J."/>
            <person name="Rosling A."/>
        </authorList>
    </citation>
    <scope>NUCLEOTIDE SEQUENCE</scope>
    <source>
        <strain evidence="3">FL130A</strain>
    </source>
</reference>
<comment type="similarity">
    <text evidence="2">Belongs to the PTPA-type PPIase family.</text>
</comment>
<organism evidence="3 4">
    <name type="scientific">Ambispora leptoticha</name>
    <dbReference type="NCBI Taxonomy" id="144679"/>
    <lineage>
        <taxon>Eukaryota</taxon>
        <taxon>Fungi</taxon>
        <taxon>Fungi incertae sedis</taxon>
        <taxon>Mucoromycota</taxon>
        <taxon>Glomeromycotina</taxon>
        <taxon>Glomeromycetes</taxon>
        <taxon>Archaeosporales</taxon>
        <taxon>Ambisporaceae</taxon>
        <taxon>Ambispora</taxon>
    </lineage>
</organism>
<evidence type="ECO:0000256" key="1">
    <source>
        <dbReference type="ARBA" id="ARBA00022679"/>
    </source>
</evidence>
<dbReference type="GO" id="GO:0000159">
    <property type="term" value="C:protein phosphatase type 2A complex"/>
    <property type="evidence" value="ECO:0007669"/>
    <property type="project" value="TreeGrafter"/>
</dbReference>
<sequence>MFMATDPSSSFTVPKRKILTKEDLQRFQESPAFHEYLAFIERLNESIKGLKLSTDCVLSQVVQNIIDVLDIVNSYCEEIPPVRNEKSRFGNPAFRDFYDRVNNTAAELHENLSIPPAAIPEISRYFVECWGNRKRIDYGTGHEANFIAWLLCLEKLGFIGLDDYRSIVLRFQYWLEPAGSHGVWGLDDYHFLPFLFGSSQLIGHKYIRPKSIHDKDVVEEYSKEYMYLACIKFINSVKTASLQWNSPMINDISGVKTWNKINEGMIKMYKAEICLFYLVLRGLDTIEDDMTLPIDMKIDLLLRFHKIIYERGWNFTSSGPNEKDRQLLVEFNVVIEEFLNLEEKYQIIIEHITQQMGQGMATYAKQAAENNLVIDTVVDYELYSHYVAGLVGVGLADIFIARGLLDSKIIGNINNQETIGIIGIFLQKENIIRDYSIDLRENRKYWPKEIWSRYVNDLRDLSKPENRTRAIYCLSDMIYDAIRRVPEILAYYEKLDNKRVIEIRKGLAVKLLLKSTNIKDIAEIYLKYTNEILDKNKDELDPNFTKINNVCIEIKEWCQKTIDN</sequence>
<dbReference type="GO" id="GO:0005634">
    <property type="term" value="C:nucleus"/>
    <property type="evidence" value="ECO:0007669"/>
    <property type="project" value="TreeGrafter"/>
</dbReference>
<evidence type="ECO:0000313" key="4">
    <source>
        <dbReference type="Proteomes" id="UP000789508"/>
    </source>
</evidence>
<dbReference type="GO" id="GO:0005737">
    <property type="term" value="C:cytoplasm"/>
    <property type="evidence" value="ECO:0007669"/>
    <property type="project" value="UniProtKB-SubCell"/>
</dbReference>
<dbReference type="SFLD" id="SFLDG01018">
    <property type="entry name" value="Squalene/Phytoene_Synthase_Lik"/>
    <property type="match status" value="1"/>
</dbReference>
<dbReference type="SFLD" id="SFLDS00005">
    <property type="entry name" value="Isoprenoid_Synthase_Type_I"/>
    <property type="match status" value="1"/>
</dbReference>
<protein>
    <recommendedName>
        <fullName evidence="2">Serine/threonine-protein phosphatase 2A activator</fullName>
        <ecNumber evidence="2">5.2.1.8</ecNumber>
    </recommendedName>
    <alternativeName>
        <fullName evidence="2">Phosphotyrosyl phosphatase activator</fullName>
    </alternativeName>
</protein>
<dbReference type="GO" id="GO:0008160">
    <property type="term" value="F:protein tyrosine phosphatase activator activity"/>
    <property type="evidence" value="ECO:0007669"/>
    <property type="project" value="TreeGrafter"/>
</dbReference>
<dbReference type="EC" id="5.2.1.8" evidence="2"/>
<dbReference type="SUPFAM" id="SSF140984">
    <property type="entry name" value="PTPA-like"/>
    <property type="match status" value="1"/>
</dbReference>
<keyword evidence="1" id="KW-0808">Transferase</keyword>
<dbReference type="PROSITE" id="PS01044">
    <property type="entry name" value="SQUALEN_PHYTOEN_SYN_1"/>
    <property type="match status" value="1"/>
</dbReference>
<comment type="subcellular location">
    <subcellularLocation>
        <location evidence="2">Cytoplasm</location>
    </subcellularLocation>
</comment>
<dbReference type="EMBL" id="CAJVPS010002358">
    <property type="protein sequence ID" value="CAG8566521.1"/>
    <property type="molecule type" value="Genomic_DNA"/>
</dbReference>
<comment type="catalytic activity">
    <reaction evidence="2">
        <text>[protein]-peptidylproline (omega=180) = [protein]-peptidylproline (omega=0)</text>
        <dbReference type="Rhea" id="RHEA:16237"/>
        <dbReference type="Rhea" id="RHEA-COMP:10747"/>
        <dbReference type="Rhea" id="RHEA-COMP:10748"/>
        <dbReference type="ChEBI" id="CHEBI:83833"/>
        <dbReference type="ChEBI" id="CHEBI:83834"/>
        <dbReference type="EC" id="5.2.1.8"/>
    </reaction>
</comment>
<keyword evidence="4" id="KW-1185">Reference proteome</keyword>
<comment type="caution">
    <text evidence="3">The sequence shown here is derived from an EMBL/GenBank/DDBJ whole genome shotgun (WGS) entry which is preliminary data.</text>
</comment>